<feature type="domain" description="YcxB-like C-terminal" evidence="2">
    <location>
        <begin position="101"/>
        <end position="160"/>
    </location>
</feature>
<keyword evidence="1" id="KW-0812">Transmembrane</keyword>
<reference evidence="3" key="1">
    <citation type="submission" date="2023-07" db="EMBL/GenBank/DDBJ databases">
        <authorList>
            <person name="Pelsma A.J. K."/>
        </authorList>
    </citation>
    <scope>NUCLEOTIDE SEQUENCE</scope>
</reference>
<organism evidence="3">
    <name type="scientific">freshwater sediment metagenome</name>
    <dbReference type="NCBI Taxonomy" id="556182"/>
    <lineage>
        <taxon>unclassified sequences</taxon>
        <taxon>metagenomes</taxon>
        <taxon>ecological metagenomes</taxon>
    </lineage>
</organism>
<keyword evidence="1" id="KW-1133">Transmembrane helix</keyword>
<evidence type="ECO:0000313" key="3">
    <source>
        <dbReference type="EMBL" id="CAJ0893670.1"/>
    </source>
</evidence>
<dbReference type="InterPro" id="IPR025588">
    <property type="entry name" value="YcxB-like_C"/>
</dbReference>
<evidence type="ECO:0000259" key="2">
    <source>
        <dbReference type="Pfam" id="PF14317"/>
    </source>
</evidence>
<name>A0AA48M3I6_9ZZZZ</name>
<protein>
    <recommendedName>
        <fullName evidence="2">YcxB-like C-terminal domain-containing protein</fullName>
    </recommendedName>
</protein>
<keyword evidence="1" id="KW-0472">Membrane</keyword>
<feature type="transmembrane region" description="Helical" evidence="1">
    <location>
        <begin position="59"/>
        <end position="78"/>
    </location>
</feature>
<proteinExistence type="predicted"/>
<gene>
    <name evidence="3" type="ORF">AMST5_04324</name>
</gene>
<feature type="transmembrane region" description="Helical" evidence="1">
    <location>
        <begin position="33"/>
        <end position="53"/>
    </location>
</feature>
<dbReference type="Pfam" id="PF14317">
    <property type="entry name" value="YcxB"/>
    <property type="match status" value="1"/>
</dbReference>
<sequence>MSERYVIPLRYDETLVRAAARGYVARALFRENAALTFAPLALIALACAMLYVAGDGETAMELLVVSVIVLAIFIASGWRMHLRMLRGKVEAMRGRWPMARLYDEGLSIDGPGPTSLLEWPRIKAIWPVEGAWLLILDTNYFLALPLAGASREALDFLSAHVEESAALPSAT</sequence>
<accession>A0AA48M3I6</accession>
<dbReference type="EMBL" id="OY288114">
    <property type="protein sequence ID" value="CAJ0893670.1"/>
    <property type="molecule type" value="Genomic_DNA"/>
</dbReference>
<dbReference type="AlphaFoldDB" id="A0AA48M3I6"/>
<evidence type="ECO:0000256" key="1">
    <source>
        <dbReference type="SAM" id="Phobius"/>
    </source>
</evidence>